<dbReference type="PANTHER" id="PTHR33540">
    <property type="entry name" value="TRNA THREONYLCARBAMOYLADENOSINE BIOSYNTHESIS PROTEIN TSAE"/>
    <property type="match status" value="1"/>
</dbReference>
<dbReference type="GO" id="GO:0016746">
    <property type="term" value="F:acyltransferase activity"/>
    <property type="evidence" value="ECO:0007669"/>
    <property type="project" value="UniProtKB-KW"/>
</dbReference>
<evidence type="ECO:0000256" key="4">
    <source>
        <dbReference type="ARBA" id="ARBA00022490"/>
    </source>
</evidence>
<organism evidence="14 16">
    <name type="scientific">Pectobacterium brasiliense</name>
    <dbReference type="NCBI Taxonomy" id="180957"/>
    <lineage>
        <taxon>Bacteria</taxon>
        <taxon>Pseudomonadati</taxon>
        <taxon>Pseudomonadota</taxon>
        <taxon>Gammaproteobacteria</taxon>
        <taxon>Enterobacterales</taxon>
        <taxon>Pectobacteriaceae</taxon>
        <taxon>Pectobacterium</taxon>
    </lineage>
</organism>
<keyword evidence="14" id="KW-0808">Transferase</keyword>
<keyword evidence="7" id="KW-0547">Nucleotide-binding</keyword>
<name>A0A086ELF4_9GAMM</name>
<dbReference type="FunFam" id="3.40.50.300:FF:000406">
    <property type="entry name" value="tRNA (N6-adenosine(37)-N6)-threonylcarbamoyltransferase complex ATPase TsaE"/>
    <property type="match status" value="1"/>
</dbReference>
<keyword evidence="17" id="KW-1185">Reference proteome</keyword>
<evidence type="ECO:0000256" key="1">
    <source>
        <dbReference type="ARBA" id="ARBA00004496"/>
    </source>
</evidence>
<evidence type="ECO:0000313" key="16">
    <source>
        <dbReference type="Proteomes" id="UP000269351"/>
    </source>
</evidence>
<comment type="subcellular location">
    <subcellularLocation>
        <location evidence="1">Cytoplasm</location>
    </subcellularLocation>
</comment>
<evidence type="ECO:0000256" key="9">
    <source>
        <dbReference type="ARBA" id="ARBA00022842"/>
    </source>
</evidence>
<evidence type="ECO:0000256" key="5">
    <source>
        <dbReference type="ARBA" id="ARBA00022694"/>
    </source>
</evidence>
<dbReference type="NCBIfam" id="NF007931">
    <property type="entry name" value="PRK10646.1"/>
    <property type="match status" value="1"/>
</dbReference>
<dbReference type="OrthoDB" id="9800307at2"/>
<dbReference type="Proteomes" id="UP000269351">
    <property type="component" value="Chromosome"/>
</dbReference>
<sequence>MKKIVLLLPDEAATISLGTALAKACDGACVIHLYGDLGAGKTTFSRGFLQARGHQGNVKSPTYTLVEPYALSPLAVYHFDLYRLADPEELEFMGIRDYLTQDAICLIEWPQQGAGVLPDADIELHLRYQDQGRQAELSAVSAAGDAMLQHFSLQPGTTES</sequence>
<keyword evidence="14" id="KW-0012">Acyltransferase</keyword>
<dbReference type="NCBIfam" id="TIGR00150">
    <property type="entry name" value="T6A_YjeE"/>
    <property type="match status" value="1"/>
</dbReference>
<evidence type="ECO:0000256" key="2">
    <source>
        <dbReference type="ARBA" id="ARBA00007599"/>
    </source>
</evidence>
<reference evidence="14 16" key="3">
    <citation type="submission" date="2020-11" db="EMBL/GenBank/DDBJ databases">
        <title>Complete genome sequence of Pectobacterium brasiliense strain F126.</title>
        <authorList>
            <person name="Miroshnikov K."/>
            <person name="Vo T.N.H."/>
            <person name="Khodykina M.V."/>
            <person name="Kabanova A.P."/>
            <person name="Shneider M."/>
            <person name="Korzhenkov A."/>
            <person name="Toschakov S.V."/>
            <person name="Miroshnikov K.A."/>
            <person name="Ignatov A.N."/>
            <person name="Mikhailova Y.V."/>
            <person name="Shelenkov A."/>
            <person name="Yanushevich Y.G."/>
            <person name="Evseev P.V."/>
        </authorList>
    </citation>
    <scope>NUCLEOTIDE SEQUENCE [LARGE SCALE GENOMIC DNA]</scope>
    <source>
        <strain evidence="14 16">F126</strain>
    </source>
</reference>
<dbReference type="Pfam" id="PF02367">
    <property type="entry name" value="TsaE"/>
    <property type="match status" value="1"/>
</dbReference>
<evidence type="ECO:0000256" key="10">
    <source>
        <dbReference type="ARBA" id="ARBA00032441"/>
    </source>
</evidence>
<dbReference type="EMBL" id="CP065031">
    <property type="protein sequence ID" value="QPK24728.1"/>
    <property type="molecule type" value="Genomic_DNA"/>
</dbReference>
<dbReference type="Proteomes" id="UP000029435">
    <property type="component" value="Unassembled WGS sequence"/>
</dbReference>
<keyword evidence="4" id="KW-0963">Cytoplasm</keyword>
<comment type="similarity">
    <text evidence="2">Belongs to the TsaE family.</text>
</comment>
<evidence type="ECO:0000256" key="6">
    <source>
        <dbReference type="ARBA" id="ARBA00022723"/>
    </source>
</evidence>
<dbReference type="EMBL" id="JAXHOZ010000027">
    <property type="protein sequence ID" value="MDY4377521.1"/>
    <property type="molecule type" value="Genomic_DNA"/>
</dbReference>
<evidence type="ECO:0000313" key="12">
    <source>
        <dbReference type="EMBL" id="MBN3108106.1"/>
    </source>
</evidence>
<keyword evidence="8" id="KW-0067">ATP-binding</keyword>
<reference evidence="13" key="4">
    <citation type="submission" date="2023-11" db="EMBL/GenBank/DDBJ databases">
        <title>Comparative genomics revealed phylogeny of phytopathogenic Pectobacterium aroidearum based on whole-genome sequencing and function of putative horizontal acquire islands in P. aroidearum PccS1.</title>
        <authorList>
            <person name="Fan J."/>
            <person name="Yang L."/>
        </authorList>
    </citation>
    <scope>NUCLEOTIDE SEQUENCE</scope>
    <source>
        <strain evidence="13">NJAU140</strain>
    </source>
</reference>
<evidence type="ECO:0000256" key="3">
    <source>
        <dbReference type="ARBA" id="ARBA00019010"/>
    </source>
</evidence>
<dbReference type="EMBL" id="JQOD01000009">
    <property type="protein sequence ID" value="KGA31699.1"/>
    <property type="molecule type" value="Genomic_DNA"/>
</dbReference>
<dbReference type="SUPFAM" id="SSF52540">
    <property type="entry name" value="P-loop containing nucleoside triphosphate hydrolases"/>
    <property type="match status" value="1"/>
</dbReference>
<dbReference type="AlphaFoldDB" id="A0A086ELF4"/>
<dbReference type="RefSeq" id="WP_010285827.1">
    <property type="nucleotide sequence ID" value="NZ_BSWF01000005.1"/>
</dbReference>
<dbReference type="Proteomes" id="UP000762586">
    <property type="component" value="Unassembled WGS sequence"/>
</dbReference>
<dbReference type="GeneID" id="57242873"/>
<evidence type="ECO:0000313" key="13">
    <source>
        <dbReference type="EMBL" id="MDY4377521.1"/>
    </source>
</evidence>
<dbReference type="GO" id="GO:0002949">
    <property type="term" value="P:tRNA threonylcarbamoyladenosine modification"/>
    <property type="evidence" value="ECO:0007669"/>
    <property type="project" value="InterPro"/>
</dbReference>
<dbReference type="STRING" id="180957.B5S52_02905"/>
<dbReference type="EMBL" id="JACGET010000027">
    <property type="protein sequence ID" value="MBN3108106.1"/>
    <property type="molecule type" value="Genomic_DNA"/>
</dbReference>
<proteinExistence type="inferred from homology"/>
<gene>
    <name evidence="14" type="primary">tsaE</name>
    <name evidence="14" type="ORF">F126LOC_002520</name>
    <name evidence="12" type="ORF">H4F48_18795</name>
    <name evidence="11" type="ORF">KU74_20350</name>
    <name evidence="13" type="ORF">SOV92_06680</name>
</gene>
<keyword evidence="5" id="KW-0819">tRNA processing</keyword>
<dbReference type="GO" id="GO:0005524">
    <property type="term" value="F:ATP binding"/>
    <property type="evidence" value="ECO:0007669"/>
    <property type="project" value="UniProtKB-KW"/>
</dbReference>
<keyword evidence="6" id="KW-0479">Metal-binding</keyword>
<reference evidence="12 17" key="2">
    <citation type="submission" date="2020-07" db="EMBL/GenBank/DDBJ databases">
        <title>A pangenomic view of the genus Pectobacterium provides insights into genome organization, phylogeny, and virulence.</title>
        <authorList>
            <person name="Jonkheer E."/>
            <person name="Brankovics B."/>
            <person name="Houwers I."/>
            <person name="Van Der Wolf J."/>
            <person name="Bonants P."/>
            <person name="Vreeburg R."/>
            <person name="Bollema R."/>
            <person name="De Haan J."/>
            <person name="Berke L."/>
            <person name="De Ridder D."/>
            <person name="Smit S."/>
            <person name="Van Der Lee T.A.J."/>
        </authorList>
    </citation>
    <scope>NUCLEOTIDE SEQUENCE [LARGE SCALE GENOMIC DNA]</scope>
    <source>
        <strain evidence="12 17">NAK:384</strain>
    </source>
</reference>
<evidence type="ECO:0000313" key="14">
    <source>
        <dbReference type="EMBL" id="QPK24728.1"/>
    </source>
</evidence>
<dbReference type="GO" id="GO:0046872">
    <property type="term" value="F:metal ion binding"/>
    <property type="evidence" value="ECO:0007669"/>
    <property type="project" value="UniProtKB-KW"/>
</dbReference>
<keyword evidence="9" id="KW-0460">Magnesium</keyword>
<evidence type="ECO:0000256" key="8">
    <source>
        <dbReference type="ARBA" id="ARBA00022840"/>
    </source>
</evidence>
<dbReference type="GO" id="GO:0005737">
    <property type="term" value="C:cytoplasm"/>
    <property type="evidence" value="ECO:0007669"/>
    <property type="project" value="UniProtKB-SubCell"/>
</dbReference>
<evidence type="ECO:0000256" key="7">
    <source>
        <dbReference type="ARBA" id="ARBA00022741"/>
    </source>
</evidence>
<dbReference type="PANTHER" id="PTHR33540:SF2">
    <property type="entry name" value="TRNA THREONYLCARBAMOYLADENOSINE BIOSYNTHESIS PROTEIN TSAE"/>
    <property type="match status" value="1"/>
</dbReference>
<dbReference type="InterPro" id="IPR027417">
    <property type="entry name" value="P-loop_NTPase"/>
</dbReference>
<evidence type="ECO:0000313" key="17">
    <source>
        <dbReference type="Proteomes" id="UP000762586"/>
    </source>
</evidence>
<reference evidence="11 15" key="1">
    <citation type="submission" date="2014-08" db="EMBL/GenBank/DDBJ databases">
        <title>Genome sequences of NCPPB Pectobacterium isolates.</title>
        <authorList>
            <person name="Glover R.H."/>
            <person name="Sapp M."/>
            <person name="Elphinstone J."/>
        </authorList>
    </citation>
    <scope>NUCLEOTIDE SEQUENCE [LARGE SCALE GENOMIC DNA]</scope>
    <source>
        <strain evidence="11 15">LMG 21372</strain>
    </source>
</reference>
<dbReference type="Proteomes" id="UP001269968">
    <property type="component" value="Unassembled WGS sequence"/>
</dbReference>
<evidence type="ECO:0000313" key="15">
    <source>
        <dbReference type="Proteomes" id="UP000029435"/>
    </source>
</evidence>
<accession>A0A086ELF4</accession>
<evidence type="ECO:0000313" key="11">
    <source>
        <dbReference type="EMBL" id="KGA31699.1"/>
    </source>
</evidence>
<dbReference type="InterPro" id="IPR003442">
    <property type="entry name" value="T6A_TsaE"/>
</dbReference>
<dbReference type="PATRIC" id="fig|180957.22.peg.733"/>
<dbReference type="Gene3D" id="3.40.50.300">
    <property type="entry name" value="P-loop containing nucleotide triphosphate hydrolases"/>
    <property type="match status" value="1"/>
</dbReference>
<protein>
    <recommendedName>
        <fullName evidence="3">tRNA threonylcarbamoyladenosine biosynthesis protein TsaE</fullName>
    </recommendedName>
    <alternativeName>
        <fullName evidence="10">t(6)A37 threonylcarbamoyladenosine biosynthesis protein TsaE</fullName>
    </alternativeName>
</protein>